<evidence type="ECO:0000313" key="2">
    <source>
        <dbReference type="Proteomes" id="UP000887566"/>
    </source>
</evidence>
<dbReference type="AlphaFoldDB" id="A0A914V868"/>
<keyword evidence="1" id="KW-1133">Transmembrane helix</keyword>
<dbReference type="Proteomes" id="UP000887566">
    <property type="component" value="Unplaced"/>
</dbReference>
<keyword evidence="1" id="KW-0812">Transmembrane</keyword>
<feature type="transmembrane region" description="Helical" evidence="1">
    <location>
        <begin position="44"/>
        <end position="66"/>
    </location>
</feature>
<sequence>MPLRDVRSANYFMTDQWHVTPTVNEFVESDPKYRRCFWHVQTTMLIHTPITAIVCLLGIAIGVVALELPHLHHHTPLYDHVLHKYYRRHKHAYLIIYTATASLWIGLHSLHLLTLVLAVIGTQLSRPMLLRPELLLLLIQLGLLLAILISVVTLMILTNQVMPIILTIAISFLLLTCTYTYVVVWCHRYLSDKYRALMEILANTKSVHFKEGKKRRK</sequence>
<keyword evidence="1" id="KW-0472">Membrane</keyword>
<keyword evidence="2" id="KW-1185">Reference proteome</keyword>
<organism evidence="2 3">
    <name type="scientific">Plectus sambesii</name>
    <dbReference type="NCBI Taxonomy" id="2011161"/>
    <lineage>
        <taxon>Eukaryota</taxon>
        <taxon>Metazoa</taxon>
        <taxon>Ecdysozoa</taxon>
        <taxon>Nematoda</taxon>
        <taxon>Chromadorea</taxon>
        <taxon>Plectida</taxon>
        <taxon>Plectina</taxon>
        <taxon>Plectoidea</taxon>
        <taxon>Plectidae</taxon>
        <taxon>Plectus</taxon>
    </lineage>
</organism>
<accession>A0A914V868</accession>
<evidence type="ECO:0000313" key="3">
    <source>
        <dbReference type="WBParaSite" id="PSAMB.scaffold1648size29060.g14178.t1"/>
    </source>
</evidence>
<protein>
    <submittedName>
        <fullName evidence="3">PGG domain-containing protein</fullName>
    </submittedName>
</protein>
<feature type="transmembrane region" description="Helical" evidence="1">
    <location>
        <begin position="134"/>
        <end position="158"/>
    </location>
</feature>
<evidence type="ECO:0000256" key="1">
    <source>
        <dbReference type="SAM" id="Phobius"/>
    </source>
</evidence>
<proteinExistence type="predicted"/>
<feature type="transmembrane region" description="Helical" evidence="1">
    <location>
        <begin position="164"/>
        <end position="186"/>
    </location>
</feature>
<reference evidence="3" key="1">
    <citation type="submission" date="2022-11" db="UniProtKB">
        <authorList>
            <consortium name="WormBaseParasite"/>
        </authorList>
    </citation>
    <scope>IDENTIFICATION</scope>
</reference>
<dbReference type="WBParaSite" id="PSAMB.scaffold1648size29060.g14178.t1">
    <property type="protein sequence ID" value="PSAMB.scaffold1648size29060.g14178.t1"/>
    <property type="gene ID" value="PSAMB.scaffold1648size29060.g14178"/>
</dbReference>
<name>A0A914V868_9BILA</name>
<feature type="transmembrane region" description="Helical" evidence="1">
    <location>
        <begin position="94"/>
        <end position="122"/>
    </location>
</feature>